<dbReference type="EMBL" id="GEDG01029779">
    <property type="protein sequence ID" value="JAP12333.1"/>
    <property type="molecule type" value="Transcribed_RNA"/>
</dbReference>
<sequence>MFSPKICFHMLEDHLLISERDGVSTSLKLPTKLILRTSFCLLGPSLMQTTPPLQGARRFAH</sequence>
<protein>
    <submittedName>
        <fullName evidence="1">Putative ovule protein</fullName>
    </submittedName>
</protein>
<evidence type="ECO:0000313" key="1">
    <source>
        <dbReference type="EMBL" id="JAP12333.1"/>
    </source>
</evidence>
<reference evidence="1" key="1">
    <citation type="submission" date="2015-12" db="EMBL/GenBank/DDBJ databases">
        <title>Gene expression during late stages of embryo sac development: a critical building block for successful pollen-pistil interactions.</title>
        <authorList>
            <person name="Liu Y."/>
            <person name="Joly V."/>
            <person name="Sabar M."/>
            <person name="Matton D.P."/>
        </authorList>
    </citation>
    <scope>NUCLEOTIDE SEQUENCE</scope>
</reference>
<name>A0A0V0GWL0_SOLCH</name>
<accession>A0A0V0GWL0</accession>
<dbReference type="AlphaFoldDB" id="A0A0V0GWL0"/>
<organism evidence="1">
    <name type="scientific">Solanum chacoense</name>
    <name type="common">Chaco potato</name>
    <dbReference type="NCBI Taxonomy" id="4108"/>
    <lineage>
        <taxon>Eukaryota</taxon>
        <taxon>Viridiplantae</taxon>
        <taxon>Streptophyta</taxon>
        <taxon>Embryophyta</taxon>
        <taxon>Tracheophyta</taxon>
        <taxon>Spermatophyta</taxon>
        <taxon>Magnoliopsida</taxon>
        <taxon>eudicotyledons</taxon>
        <taxon>Gunneridae</taxon>
        <taxon>Pentapetalae</taxon>
        <taxon>asterids</taxon>
        <taxon>lamiids</taxon>
        <taxon>Solanales</taxon>
        <taxon>Solanaceae</taxon>
        <taxon>Solanoideae</taxon>
        <taxon>Solaneae</taxon>
        <taxon>Solanum</taxon>
    </lineage>
</organism>
<proteinExistence type="predicted"/>